<dbReference type="Gene3D" id="1.25.10.10">
    <property type="entry name" value="Leucine-rich Repeat Variant"/>
    <property type="match status" value="1"/>
</dbReference>
<evidence type="ECO:0008006" key="3">
    <source>
        <dbReference type="Google" id="ProtNLM"/>
    </source>
</evidence>
<evidence type="ECO:0000313" key="1">
    <source>
        <dbReference type="EMBL" id="MCW1926034.1"/>
    </source>
</evidence>
<protein>
    <recommendedName>
        <fullName evidence="3">HEAT repeat domain-containing protein</fullName>
    </recommendedName>
</protein>
<name>A0ABT3GRA6_9BACT</name>
<gene>
    <name evidence="1" type="ORF">OKA05_25975</name>
</gene>
<sequence length="988" mass="110266">MEISARELLLDLIFRQEGRRIIPDSLSADEEAVDWLFHLLHADEFPSGDVIEFLRRHRPEDPRFVRWKNRAFRPGLGEDGMLSEDAYKFIEKHEPDHPWLDPFMAQAAYGFRDLTSGIYLGKDFASHLRGRFESPVDDTDLAGQAKAADSSTLAAWIADSSLHVGKQFIAAKELCDRGEFDFLFDRKSRIYLTREIKDEALDRNTPAVLSAARRSLVEGANPLASEILLTCCTDPAEFVDLVDRSVALNRPDAAIVLTKLEEFGAAIPPATASRLLLSIAESNPYHRNKVVPVLLAQAGDDPDVIARIKSWACDGSEGFEMARILSHFLDANREQAWVRETALAFRKQHDGDAYLSDVIARIGDEECIRAILDAFDSSLSSEASSATNAAGHRLHQDPRVRDRLLEKARAGDGRALQWIARRYPEDPEALEILREATRTPGHWDVIRVMCLQGVLRSHVRERFLKSLGDPSASYPGDCEAILAVRSEREAIAREIGPRWELLGIHLGERSNTFPMWFPYESFTVQIMEGIRSGELLKYPRELILQLAGSVDVSEALRDGIRAAADKFDLDPALLLLGMIYGDRPETVSFFKEFTETESAMVSYGAETAFAEVLRLGKRGDDDFSWAVDTLRNSSGRKSGGIACYGPKILVHFFGSGERVVQALQEFAMSPSHPLLATASTRILMDAFPNKVPGSLRAEVEAMPVEGRRSHVSSLRQNAARWIPELVHFTLHDPDASIRKEAMSGLAKNYHMPGTWRDPGFAFACLQHSELAGMAATLLAKWSPEDEAVAQDLVEAARRFPKEDIPLQITAFFGNTASARALILEQVRESQKVAAALVDIPRCTCRGCLGFDAKQYAAMMLRLHHPPFDQDPEAKELIRDILNDRWVESSNSWEFIKAVTVGLDDAATLVRYEEIIRSAALVKYREWACSALANKAGKNDAAFEKLLQLLEDPDETLRKMAARFSGSIAVNERGNHRRLHDLLKAIKGA</sequence>
<dbReference type="EMBL" id="JAPDDT010000020">
    <property type="protein sequence ID" value="MCW1926034.1"/>
    <property type="molecule type" value="Genomic_DNA"/>
</dbReference>
<accession>A0ABT3GRA6</accession>
<proteinExistence type="predicted"/>
<dbReference type="RefSeq" id="WP_264490141.1">
    <property type="nucleotide sequence ID" value="NZ_JAPDDT010000020.1"/>
</dbReference>
<dbReference type="InterPro" id="IPR016024">
    <property type="entry name" value="ARM-type_fold"/>
</dbReference>
<dbReference type="InterPro" id="IPR011989">
    <property type="entry name" value="ARM-like"/>
</dbReference>
<organism evidence="1 2">
    <name type="scientific">Luteolibacter arcticus</name>
    <dbReference type="NCBI Taxonomy" id="1581411"/>
    <lineage>
        <taxon>Bacteria</taxon>
        <taxon>Pseudomonadati</taxon>
        <taxon>Verrucomicrobiota</taxon>
        <taxon>Verrucomicrobiia</taxon>
        <taxon>Verrucomicrobiales</taxon>
        <taxon>Verrucomicrobiaceae</taxon>
        <taxon>Luteolibacter</taxon>
    </lineage>
</organism>
<dbReference type="Proteomes" id="UP001320876">
    <property type="component" value="Unassembled WGS sequence"/>
</dbReference>
<keyword evidence="2" id="KW-1185">Reference proteome</keyword>
<comment type="caution">
    <text evidence="1">The sequence shown here is derived from an EMBL/GenBank/DDBJ whole genome shotgun (WGS) entry which is preliminary data.</text>
</comment>
<dbReference type="SUPFAM" id="SSF48371">
    <property type="entry name" value="ARM repeat"/>
    <property type="match status" value="1"/>
</dbReference>
<reference evidence="1 2" key="1">
    <citation type="submission" date="2022-10" db="EMBL/GenBank/DDBJ databases">
        <title>Luteolibacter arcticus strain CCTCC AB 2014275, whole genome shotgun sequencing project.</title>
        <authorList>
            <person name="Zhao G."/>
            <person name="Shen L."/>
        </authorList>
    </citation>
    <scope>NUCLEOTIDE SEQUENCE [LARGE SCALE GENOMIC DNA]</scope>
    <source>
        <strain evidence="1 2">CCTCC AB 2014275</strain>
    </source>
</reference>
<evidence type="ECO:0000313" key="2">
    <source>
        <dbReference type="Proteomes" id="UP001320876"/>
    </source>
</evidence>